<reference evidence="1 2" key="1">
    <citation type="journal article" date="2014" name="Am. J. Bot.">
        <title>Genome assembly and annotation for red clover (Trifolium pratense; Fabaceae).</title>
        <authorList>
            <person name="Istvanek J."/>
            <person name="Jaros M."/>
            <person name="Krenek A."/>
            <person name="Repkova J."/>
        </authorList>
    </citation>
    <scope>NUCLEOTIDE SEQUENCE [LARGE SCALE GENOMIC DNA]</scope>
    <source>
        <strain evidence="2">cv. Tatra</strain>
        <tissue evidence="1">Young leaves</tissue>
    </source>
</reference>
<comment type="caution">
    <text evidence="1">The sequence shown here is derived from an EMBL/GenBank/DDBJ whole genome shotgun (WGS) entry which is preliminary data.</text>
</comment>
<dbReference type="EMBL" id="ASHM01063309">
    <property type="protein sequence ID" value="PNX90586.1"/>
    <property type="molecule type" value="Genomic_DNA"/>
</dbReference>
<dbReference type="AlphaFoldDB" id="A0A2K3MIH9"/>
<proteinExistence type="predicted"/>
<sequence length="242" mass="27438">MGKKIVLEECPKNPGQRSRLCDPKEVCDVFKYNRVTENVEVIIIDANENTQGLEFRDEMEFIFEEAVATSQYQWTSALGVPSESNIKNTPDVPLEIIESDDSEYNIDDDLSPVENTQSKKKRKVLSNMGEKVARGRAKVGTTSTMRKTFERLVEAAEDHNGVERAGIAATSHVHGQYSIPDCVKLLKSAKDEGFLNSQQFSYALEMFKDEQNRVLLISLKESKDDLVEWILYKYADKKSSNN</sequence>
<name>A0A2K3MIH9_TRIPR</name>
<evidence type="ECO:0000313" key="2">
    <source>
        <dbReference type="Proteomes" id="UP000236291"/>
    </source>
</evidence>
<accession>A0A2K3MIH9</accession>
<reference evidence="1 2" key="2">
    <citation type="journal article" date="2017" name="Front. Plant Sci.">
        <title>Gene Classification and Mining of Molecular Markers Useful in Red Clover (Trifolium pratense) Breeding.</title>
        <authorList>
            <person name="Istvanek J."/>
            <person name="Dluhosova J."/>
            <person name="Dluhos P."/>
            <person name="Patkova L."/>
            <person name="Nedelnik J."/>
            <person name="Repkova J."/>
        </authorList>
    </citation>
    <scope>NUCLEOTIDE SEQUENCE [LARGE SCALE GENOMIC DNA]</scope>
    <source>
        <strain evidence="2">cv. Tatra</strain>
        <tissue evidence="1">Young leaves</tissue>
    </source>
</reference>
<dbReference type="Proteomes" id="UP000236291">
    <property type="component" value="Unassembled WGS sequence"/>
</dbReference>
<gene>
    <name evidence="1" type="ORF">L195_g046711</name>
</gene>
<protein>
    <submittedName>
        <fullName evidence="1">PIF-like protein</fullName>
    </submittedName>
</protein>
<organism evidence="1 2">
    <name type="scientific">Trifolium pratense</name>
    <name type="common">Red clover</name>
    <dbReference type="NCBI Taxonomy" id="57577"/>
    <lineage>
        <taxon>Eukaryota</taxon>
        <taxon>Viridiplantae</taxon>
        <taxon>Streptophyta</taxon>
        <taxon>Embryophyta</taxon>
        <taxon>Tracheophyta</taxon>
        <taxon>Spermatophyta</taxon>
        <taxon>Magnoliopsida</taxon>
        <taxon>eudicotyledons</taxon>
        <taxon>Gunneridae</taxon>
        <taxon>Pentapetalae</taxon>
        <taxon>rosids</taxon>
        <taxon>fabids</taxon>
        <taxon>Fabales</taxon>
        <taxon>Fabaceae</taxon>
        <taxon>Papilionoideae</taxon>
        <taxon>50 kb inversion clade</taxon>
        <taxon>NPAAA clade</taxon>
        <taxon>Hologalegina</taxon>
        <taxon>IRL clade</taxon>
        <taxon>Trifolieae</taxon>
        <taxon>Trifolium</taxon>
    </lineage>
</organism>
<evidence type="ECO:0000313" key="1">
    <source>
        <dbReference type="EMBL" id="PNX90586.1"/>
    </source>
</evidence>